<gene>
    <name evidence="1" type="ORF">GKO46_02195</name>
    <name evidence="2" type="ORF">GKO48_07065</name>
</gene>
<dbReference type="InterPro" id="IPR036610">
    <property type="entry name" value="PEBP-like_sf"/>
</dbReference>
<dbReference type="Pfam" id="PF01161">
    <property type="entry name" value="PBP"/>
    <property type="match status" value="1"/>
</dbReference>
<dbReference type="PANTHER" id="PTHR30289:SF1">
    <property type="entry name" value="PEBP (PHOSPHATIDYLETHANOLAMINE-BINDING PROTEIN) FAMILY PROTEIN"/>
    <property type="match status" value="1"/>
</dbReference>
<dbReference type="InterPro" id="IPR008914">
    <property type="entry name" value="PEBP"/>
</dbReference>
<reference evidence="2" key="2">
    <citation type="journal article" date="2023" name="Nat. Commun.">
        <title>Cultivation of marine bacteria of the SAR202 clade.</title>
        <authorList>
            <person name="Lim Y."/>
            <person name="Seo J.H."/>
            <person name="Giovannoni S.J."/>
            <person name="Kang I."/>
            <person name="Cho J.C."/>
        </authorList>
    </citation>
    <scope>NUCLEOTIDE SEQUENCE</scope>
    <source>
        <strain evidence="2">JH1073</strain>
    </source>
</reference>
<proteinExistence type="predicted"/>
<dbReference type="CDD" id="cd00865">
    <property type="entry name" value="PEBP_bact_arch"/>
    <property type="match status" value="1"/>
</dbReference>
<dbReference type="NCBIfam" id="TIGR00481">
    <property type="entry name" value="YbhB/YbcL family Raf kinase inhibitor-like protein"/>
    <property type="match status" value="1"/>
</dbReference>
<dbReference type="SUPFAM" id="SSF49777">
    <property type="entry name" value="PEBP-like"/>
    <property type="match status" value="1"/>
</dbReference>
<reference evidence="3 4" key="1">
    <citation type="submission" date="2019-11" db="EMBL/GenBank/DDBJ databases">
        <authorList>
            <person name="Cho J.-C."/>
        </authorList>
    </citation>
    <scope>NUCLEOTIDE SEQUENCE [LARGE SCALE GENOMIC DNA]</scope>
    <source>
        <strain evidence="2 3">JH1073</strain>
        <strain evidence="1 4">JH702</strain>
    </source>
</reference>
<dbReference type="GO" id="GO:0004860">
    <property type="term" value="F:protein kinase inhibitor activity"/>
    <property type="evidence" value="ECO:0007669"/>
    <property type="project" value="UniProtKB-KW"/>
</dbReference>
<accession>A0AAJ5ZDG0</accession>
<protein>
    <submittedName>
        <fullName evidence="2">YbhB/YbcL family Raf kinase inhibitor-like protein</fullName>
    </submittedName>
</protein>
<dbReference type="InterPro" id="IPR005247">
    <property type="entry name" value="YbhB_YbcL/LppC-like"/>
</dbReference>
<dbReference type="PANTHER" id="PTHR30289">
    <property type="entry name" value="UNCHARACTERIZED PROTEIN YBCL-RELATED"/>
    <property type="match status" value="1"/>
</dbReference>
<evidence type="ECO:0000313" key="1">
    <source>
        <dbReference type="EMBL" id="MDG0865882.1"/>
    </source>
</evidence>
<name>A0AAJ5ZDG0_9CHLR</name>
<keyword evidence="3" id="KW-1185">Reference proteome</keyword>
<organism evidence="2 3">
    <name type="scientific">Candidatus Lucifugimonas marina</name>
    <dbReference type="NCBI Taxonomy" id="3038979"/>
    <lineage>
        <taxon>Bacteria</taxon>
        <taxon>Bacillati</taxon>
        <taxon>Chloroflexota</taxon>
        <taxon>Dehalococcoidia</taxon>
        <taxon>SAR202 cluster</taxon>
        <taxon>Candidatus Lucifugimonadales</taxon>
        <taxon>Candidatus Lucifugimonadaceae</taxon>
        <taxon>Candidatus Lucifugimonas</taxon>
    </lineage>
</organism>
<dbReference type="AlphaFoldDB" id="A0AAJ5ZDG0"/>
<dbReference type="Proteomes" id="UP001321249">
    <property type="component" value="Unassembled WGS sequence"/>
</dbReference>
<dbReference type="Proteomes" id="UP001219901">
    <property type="component" value="Chromosome"/>
</dbReference>
<evidence type="ECO:0000313" key="4">
    <source>
        <dbReference type="Proteomes" id="UP001321249"/>
    </source>
</evidence>
<evidence type="ECO:0000313" key="3">
    <source>
        <dbReference type="Proteomes" id="UP001219901"/>
    </source>
</evidence>
<dbReference type="Gene3D" id="3.90.280.10">
    <property type="entry name" value="PEBP-like"/>
    <property type="match status" value="1"/>
</dbReference>
<dbReference type="EMBL" id="WMBE01000001">
    <property type="protein sequence ID" value="MDG0865882.1"/>
    <property type="molecule type" value="Genomic_DNA"/>
</dbReference>
<evidence type="ECO:0000313" key="2">
    <source>
        <dbReference type="EMBL" id="WFG39387.1"/>
    </source>
</evidence>
<reference evidence="3" key="3">
    <citation type="submission" date="2023-06" db="EMBL/GenBank/DDBJ databases">
        <title>Pangenomics reveal diversification of enzyme families and niche specialization in globally abundant SAR202 bacteria.</title>
        <authorList>
            <person name="Saw J.H.W."/>
        </authorList>
    </citation>
    <scope>NUCLEOTIDE SEQUENCE [LARGE SCALE GENOMIC DNA]</scope>
    <source>
        <strain evidence="3">JH1073</strain>
    </source>
</reference>
<sequence>MKQGRPLKLVSNPRRKSIRLLTLLVAASFALFLLAACGGSDDVPEFDPESSLIASIEISSVAFEDGSAIPVEFTCDGENTSPPLRWSDVPAGTRSIAIVVDDPDASSGIFRHWSVFNIPSGTRSIAANQPATQSLKDSRRQAKNDFGNVGYGGPCPPTGQEHEYVFFIYALSEQLELEGGVSPNDVSAALRGKVVGTGSFSGMYARR</sequence>
<keyword evidence="2" id="KW-0649">Protein kinase inhibitor</keyword>
<dbReference type="EMBL" id="CP046147">
    <property type="protein sequence ID" value="WFG39387.1"/>
    <property type="molecule type" value="Genomic_DNA"/>
</dbReference>